<dbReference type="PROSITE" id="PS52029">
    <property type="entry name" value="LD_TPASE"/>
    <property type="match status" value="1"/>
</dbReference>
<keyword evidence="7" id="KW-1133">Transmembrane helix</keyword>
<keyword evidence="3 6" id="KW-0133">Cell shape</keyword>
<dbReference type="InterPro" id="IPR005490">
    <property type="entry name" value="LD_TPept_cat_dom"/>
</dbReference>
<accession>A0ABR5NR39</accession>
<proteinExistence type="predicted"/>
<dbReference type="Gene3D" id="2.40.440.10">
    <property type="entry name" value="L,D-transpeptidase catalytic domain-like"/>
    <property type="match status" value="1"/>
</dbReference>
<keyword evidence="7" id="KW-0472">Membrane</keyword>
<feature type="active site" description="Proton donor/acceptor" evidence="6">
    <location>
        <position position="171"/>
    </location>
</feature>
<keyword evidence="5 6" id="KW-0961">Cell wall biogenesis/degradation</keyword>
<dbReference type="PANTHER" id="PTHR30582:SF2">
    <property type="entry name" value="L,D-TRANSPEPTIDASE YCIB-RELATED"/>
    <property type="match status" value="1"/>
</dbReference>
<dbReference type="InterPro" id="IPR038063">
    <property type="entry name" value="Transpep_catalytic_dom"/>
</dbReference>
<sequence length="230" mass="26483">MGENSMNRRKVYTIVLSAFSVLILGIIVWHVSNTSTKKTQAEAQQQVIKKNRAKKKLKKKVPSPLNVKDDKHMVKLENFKYNSASEKKEYPDLYKYPKAWIDVDITTQRVYIKDGKTNLYEMYSSTGKHDTTPRGTYHIQNERGDFFYTAPLKLGAYYYVSFLNHGEYLFHTTPTDEQGTYVKSIAKTLGREPSSHGCVHLSVPDCKWIYENVPSGMKVVIHGKYQTQKA</sequence>
<dbReference type="Pfam" id="PF03734">
    <property type="entry name" value="YkuD"/>
    <property type="match status" value="1"/>
</dbReference>
<name>A0ABR5NR39_9LACO</name>
<feature type="domain" description="L,D-TPase catalytic" evidence="8">
    <location>
        <begin position="99"/>
        <end position="222"/>
    </location>
</feature>
<feature type="transmembrane region" description="Helical" evidence="7">
    <location>
        <begin position="12"/>
        <end position="31"/>
    </location>
</feature>
<keyword evidence="7" id="KW-0812">Transmembrane</keyword>
<evidence type="ECO:0000256" key="4">
    <source>
        <dbReference type="ARBA" id="ARBA00022984"/>
    </source>
</evidence>
<gene>
    <name evidence="9" type="ORF">FC97_GL001881</name>
</gene>
<evidence type="ECO:0000256" key="6">
    <source>
        <dbReference type="PROSITE-ProRule" id="PRU01373"/>
    </source>
</evidence>
<dbReference type="CDD" id="cd16913">
    <property type="entry name" value="YkuD_like"/>
    <property type="match status" value="1"/>
</dbReference>
<comment type="pathway">
    <text evidence="1 6">Cell wall biogenesis; peptidoglycan biosynthesis.</text>
</comment>
<evidence type="ECO:0000256" key="7">
    <source>
        <dbReference type="SAM" id="Phobius"/>
    </source>
</evidence>
<keyword evidence="10" id="KW-1185">Reference proteome</keyword>
<dbReference type="EMBL" id="AZDH01000026">
    <property type="protein sequence ID" value="KRK50152.1"/>
    <property type="molecule type" value="Genomic_DNA"/>
</dbReference>
<evidence type="ECO:0000313" key="10">
    <source>
        <dbReference type="Proteomes" id="UP000051499"/>
    </source>
</evidence>
<dbReference type="PANTHER" id="PTHR30582">
    <property type="entry name" value="L,D-TRANSPEPTIDASE"/>
    <property type="match status" value="1"/>
</dbReference>
<comment type="caution">
    <text evidence="9">The sequence shown here is derived from an EMBL/GenBank/DDBJ whole genome shotgun (WGS) entry which is preliminary data.</text>
</comment>
<evidence type="ECO:0000256" key="2">
    <source>
        <dbReference type="ARBA" id="ARBA00022679"/>
    </source>
</evidence>
<keyword evidence="4 6" id="KW-0573">Peptidoglycan synthesis</keyword>
<organism evidence="9 10">
    <name type="scientific">Companilactobacillus kimchii DSM 13961 = JCM 10707</name>
    <dbReference type="NCBI Taxonomy" id="1423765"/>
    <lineage>
        <taxon>Bacteria</taxon>
        <taxon>Bacillati</taxon>
        <taxon>Bacillota</taxon>
        <taxon>Bacilli</taxon>
        <taxon>Lactobacillales</taxon>
        <taxon>Lactobacillaceae</taxon>
        <taxon>Companilactobacillus</taxon>
        <taxon>Companilactobacillus kimchii</taxon>
    </lineage>
</organism>
<evidence type="ECO:0000259" key="8">
    <source>
        <dbReference type="PROSITE" id="PS52029"/>
    </source>
</evidence>
<reference evidence="9 10" key="1">
    <citation type="journal article" date="2015" name="Genome Announc.">
        <title>Expanding the biotechnology potential of lactobacilli through comparative genomics of 213 strains and associated genera.</title>
        <authorList>
            <person name="Sun Z."/>
            <person name="Harris H.M."/>
            <person name="McCann A."/>
            <person name="Guo C."/>
            <person name="Argimon S."/>
            <person name="Zhang W."/>
            <person name="Yang X."/>
            <person name="Jeffery I.B."/>
            <person name="Cooney J.C."/>
            <person name="Kagawa T.F."/>
            <person name="Liu W."/>
            <person name="Song Y."/>
            <person name="Salvetti E."/>
            <person name="Wrobel A."/>
            <person name="Rasinkangas P."/>
            <person name="Parkhill J."/>
            <person name="Rea M.C."/>
            <person name="O'Sullivan O."/>
            <person name="Ritari J."/>
            <person name="Douillard F.P."/>
            <person name="Paul Ross R."/>
            <person name="Yang R."/>
            <person name="Briner A.E."/>
            <person name="Felis G.E."/>
            <person name="de Vos W.M."/>
            <person name="Barrangou R."/>
            <person name="Klaenhammer T.R."/>
            <person name="Caufield P.W."/>
            <person name="Cui Y."/>
            <person name="Zhang H."/>
            <person name="O'Toole P.W."/>
        </authorList>
    </citation>
    <scope>NUCLEOTIDE SEQUENCE [LARGE SCALE GENOMIC DNA]</scope>
    <source>
        <strain evidence="9 10">DSM 13961</strain>
    </source>
</reference>
<evidence type="ECO:0000256" key="5">
    <source>
        <dbReference type="ARBA" id="ARBA00023316"/>
    </source>
</evidence>
<feature type="active site" description="Nucleophile" evidence="6">
    <location>
        <position position="198"/>
    </location>
</feature>
<keyword evidence="2" id="KW-0808">Transferase</keyword>
<evidence type="ECO:0000256" key="3">
    <source>
        <dbReference type="ARBA" id="ARBA00022960"/>
    </source>
</evidence>
<evidence type="ECO:0000313" key="9">
    <source>
        <dbReference type="EMBL" id="KRK50152.1"/>
    </source>
</evidence>
<evidence type="ECO:0000256" key="1">
    <source>
        <dbReference type="ARBA" id="ARBA00004752"/>
    </source>
</evidence>
<dbReference type="InterPro" id="IPR050979">
    <property type="entry name" value="LD-transpeptidase"/>
</dbReference>
<dbReference type="SUPFAM" id="SSF141523">
    <property type="entry name" value="L,D-transpeptidase catalytic domain-like"/>
    <property type="match status" value="1"/>
</dbReference>
<dbReference type="Proteomes" id="UP000051499">
    <property type="component" value="Unassembled WGS sequence"/>
</dbReference>
<protein>
    <recommendedName>
        <fullName evidence="8">L,D-TPase catalytic domain-containing protein</fullName>
    </recommendedName>
</protein>